<reference evidence="1 2" key="1">
    <citation type="journal article" date="2014" name="Agronomy (Basel)">
        <title>A Draft Genome Sequence for Ensete ventricosum, the Drought-Tolerant Tree Against Hunger.</title>
        <authorList>
            <person name="Harrison J."/>
            <person name="Moore K.A."/>
            <person name="Paszkiewicz K."/>
            <person name="Jones T."/>
            <person name="Grant M."/>
            <person name="Ambacheew D."/>
            <person name="Muzemil S."/>
            <person name="Studholme D.J."/>
        </authorList>
    </citation>
    <scope>NUCLEOTIDE SEQUENCE [LARGE SCALE GENOMIC DNA]</scope>
</reference>
<organism evidence="1 2">
    <name type="scientific">Ensete ventricosum</name>
    <name type="common">Abyssinian banana</name>
    <name type="synonym">Musa ensete</name>
    <dbReference type="NCBI Taxonomy" id="4639"/>
    <lineage>
        <taxon>Eukaryota</taxon>
        <taxon>Viridiplantae</taxon>
        <taxon>Streptophyta</taxon>
        <taxon>Embryophyta</taxon>
        <taxon>Tracheophyta</taxon>
        <taxon>Spermatophyta</taxon>
        <taxon>Magnoliopsida</taxon>
        <taxon>Liliopsida</taxon>
        <taxon>Zingiberales</taxon>
        <taxon>Musaceae</taxon>
        <taxon>Ensete</taxon>
    </lineage>
</organism>
<proteinExistence type="predicted"/>
<gene>
    <name evidence="1" type="ORF">B296_00046766</name>
</gene>
<sequence length="237" mass="26022">MSGQAPRTRRREATCPSRQLPVCRFALLTAPCKANDAGGSGAGSTVLAPCDWYLPTHAADLGLRPTAVPGRSLGAAEGWSYLLAASIVRWSTSRPRVRLRGPTVCSAPPSPSSPCLLHPPFTVPHFLPLHPPFARRLRLHLPTILNHASGLWAIFPWSWQRKNPRSSRDFDDGTIRSFPLVDPIGSRGSDMAQPFVKKDDDLDEEGGLSTLFDPSLMFFCRISGFLLDFVVVFSQNF</sequence>
<dbReference type="EMBL" id="AMZH03008795">
    <property type="protein sequence ID" value="RRT58216.1"/>
    <property type="molecule type" value="Genomic_DNA"/>
</dbReference>
<accession>A0A426Z2L4</accession>
<protein>
    <submittedName>
        <fullName evidence="1">Uncharacterized protein</fullName>
    </submittedName>
</protein>
<comment type="caution">
    <text evidence="1">The sequence shown here is derived from an EMBL/GenBank/DDBJ whole genome shotgun (WGS) entry which is preliminary data.</text>
</comment>
<evidence type="ECO:0000313" key="1">
    <source>
        <dbReference type="EMBL" id="RRT58216.1"/>
    </source>
</evidence>
<evidence type="ECO:0000313" key="2">
    <source>
        <dbReference type="Proteomes" id="UP000287651"/>
    </source>
</evidence>
<name>A0A426Z2L4_ENSVE</name>
<dbReference type="AlphaFoldDB" id="A0A426Z2L4"/>
<dbReference type="Proteomes" id="UP000287651">
    <property type="component" value="Unassembled WGS sequence"/>
</dbReference>